<dbReference type="Proteomes" id="UP000805614">
    <property type="component" value="Unassembled WGS sequence"/>
</dbReference>
<organism evidence="2 3">
    <name type="scientific">Actinomadura alba</name>
    <dbReference type="NCBI Taxonomy" id="406431"/>
    <lineage>
        <taxon>Bacteria</taxon>
        <taxon>Bacillati</taxon>
        <taxon>Actinomycetota</taxon>
        <taxon>Actinomycetes</taxon>
        <taxon>Streptosporangiales</taxon>
        <taxon>Thermomonosporaceae</taxon>
        <taxon>Actinomadura</taxon>
    </lineage>
</organism>
<protein>
    <submittedName>
        <fullName evidence="2">YtxH domain-containing protein</fullName>
    </submittedName>
</protein>
<gene>
    <name evidence="2" type="ORF">HKK74_00110</name>
</gene>
<dbReference type="EMBL" id="JABVEC010000001">
    <property type="protein sequence ID" value="MBC6463906.1"/>
    <property type="molecule type" value="Genomic_DNA"/>
</dbReference>
<reference evidence="2 3" key="1">
    <citation type="submission" date="2020-06" db="EMBL/GenBank/DDBJ databases">
        <title>Actinomadura xiongansis sp. nov., isolated from soil of Baiyangdian.</title>
        <authorList>
            <person name="Zhang X."/>
        </authorList>
    </citation>
    <scope>NUCLEOTIDE SEQUENCE [LARGE SCALE GENOMIC DNA]</scope>
    <source>
        <strain evidence="2 3">HBUM206468</strain>
    </source>
</reference>
<evidence type="ECO:0000313" key="2">
    <source>
        <dbReference type="EMBL" id="MBC6463906.1"/>
    </source>
</evidence>
<comment type="caution">
    <text evidence="2">The sequence shown here is derived from an EMBL/GenBank/DDBJ whole genome shotgun (WGS) entry which is preliminary data.</text>
</comment>
<dbReference type="RefSeq" id="WP_187240844.1">
    <property type="nucleotide sequence ID" value="NZ_BAAAOK010000015.1"/>
</dbReference>
<name>A0ABR7LGE5_9ACTN</name>
<feature type="region of interest" description="Disordered" evidence="1">
    <location>
        <begin position="70"/>
        <end position="100"/>
    </location>
</feature>
<sequence>MKYKATFIAGGAVGYLLGTRAGRERYEQIKRVYRRIAENPTVQETAGVLRAQVGTLGNSAKENVRTRIQSTLGDRLPGTRHTHEGDVPAAPPTETKLPYR</sequence>
<proteinExistence type="predicted"/>
<evidence type="ECO:0000313" key="3">
    <source>
        <dbReference type="Proteomes" id="UP000805614"/>
    </source>
</evidence>
<evidence type="ECO:0000256" key="1">
    <source>
        <dbReference type="SAM" id="MobiDB-lite"/>
    </source>
</evidence>
<keyword evidence="3" id="KW-1185">Reference proteome</keyword>
<accession>A0ABR7LGE5</accession>